<comment type="caution">
    <text evidence="1">The sequence shown here is derived from an EMBL/GenBank/DDBJ whole genome shotgun (WGS) entry which is preliminary data.</text>
</comment>
<proteinExistence type="predicted"/>
<evidence type="ECO:0000313" key="2">
    <source>
        <dbReference type="Proteomes" id="UP000020103"/>
    </source>
</evidence>
<dbReference type="EMBL" id="JAOF01000001">
    <property type="protein sequence ID" value="EUA49632.1"/>
    <property type="molecule type" value="Genomic_DNA"/>
</dbReference>
<name>A0A829Q924_9MYCO</name>
<reference evidence="1 2" key="1">
    <citation type="submission" date="2013-12" db="EMBL/GenBank/DDBJ databases">
        <authorList>
            <person name="Madinger N."/>
            <person name="Lenaerts A."/>
            <person name="Ordway D."/>
            <person name="DeGroote M.A."/>
            <person name="Parker T."/>
            <person name="Sizemore C."/>
            <person name="Tallon L.J."/>
            <person name="Sadzewicz L.K."/>
            <person name="Sengamalay N."/>
            <person name="Fraser C.M."/>
            <person name="Hine E."/>
            <person name="Shefchek K.A."/>
            <person name="Das S.P."/>
            <person name="Tettelin H."/>
        </authorList>
    </citation>
    <scope>NUCLEOTIDE SEQUENCE [LARGE SCALE GENOMIC DNA]</scope>
    <source>
        <strain evidence="1 2">21</strain>
    </source>
</reference>
<accession>A0A829Q924</accession>
<dbReference type="Proteomes" id="UP000020103">
    <property type="component" value="Unassembled WGS sequence"/>
</dbReference>
<protein>
    <submittedName>
        <fullName evidence="1">Uncharacterized protein</fullName>
    </submittedName>
</protein>
<dbReference type="AlphaFoldDB" id="A0A829Q924"/>
<gene>
    <name evidence="1" type="ORF">I543_1447</name>
</gene>
<evidence type="ECO:0000313" key="1">
    <source>
        <dbReference type="EMBL" id="EUA49632.1"/>
    </source>
</evidence>
<organism evidence="1 2">
    <name type="scientific">Mycobacteroides abscessus 21</name>
    <dbReference type="NCBI Taxonomy" id="1299324"/>
    <lineage>
        <taxon>Bacteria</taxon>
        <taxon>Bacillati</taxon>
        <taxon>Actinomycetota</taxon>
        <taxon>Actinomycetes</taxon>
        <taxon>Mycobacteriales</taxon>
        <taxon>Mycobacteriaceae</taxon>
        <taxon>Mycobacteroides</taxon>
        <taxon>Mycobacteroides abscessus</taxon>
    </lineage>
</organism>
<sequence>MAIPSEQAIAAVQVDLNLDLTEQHYDQCPLALQIMKQIEPKIP</sequence>